<dbReference type="EMBL" id="JBEYRS010000034">
    <property type="protein sequence ID" value="MEW2367730.1"/>
    <property type="molecule type" value="Genomic_DNA"/>
</dbReference>
<sequence>MSGNVKFSMSLGEELNDYCVAEAKRIGITKNAYIAMCVDTIKRQSDSMTMTKEANAMFEHVKAKENKTL</sequence>
<dbReference type="Proteomes" id="UP001553843">
    <property type="component" value="Unassembled WGS sequence"/>
</dbReference>
<keyword evidence="2" id="KW-1185">Reference proteome</keyword>
<organism evidence="1 2">
    <name type="scientific">Streptomyces huasconensis</name>
    <dbReference type="NCBI Taxonomy" id="1854574"/>
    <lineage>
        <taxon>Bacteria</taxon>
        <taxon>Bacillati</taxon>
        <taxon>Actinomycetota</taxon>
        <taxon>Actinomycetes</taxon>
        <taxon>Kitasatosporales</taxon>
        <taxon>Streptomycetaceae</taxon>
        <taxon>Streptomyces</taxon>
    </lineage>
</organism>
<reference evidence="1 2" key="1">
    <citation type="submission" date="2024-06" db="EMBL/GenBank/DDBJ databases">
        <title>The Natural Products Discovery Center: Release of the First 8490 Sequenced Strains for Exploring Actinobacteria Biosynthetic Diversity.</title>
        <authorList>
            <person name="Kalkreuter E."/>
            <person name="Kautsar S.A."/>
            <person name="Yang D."/>
            <person name="Bader C.D."/>
            <person name="Teijaro C.N."/>
            <person name="Fluegel L."/>
            <person name="Davis C.M."/>
            <person name="Simpson J.R."/>
            <person name="Lauterbach L."/>
            <person name="Steele A.D."/>
            <person name="Gui C."/>
            <person name="Meng S."/>
            <person name="Li G."/>
            <person name="Viehrig K."/>
            <person name="Ye F."/>
            <person name="Su P."/>
            <person name="Kiefer A.F."/>
            <person name="Nichols A."/>
            <person name="Cepeda A.J."/>
            <person name="Yan W."/>
            <person name="Fan B."/>
            <person name="Jiang Y."/>
            <person name="Adhikari A."/>
            <person name="Zheng C.-J."/>
            <person name="Schuster L."/>
            <person name="Cowan T.M."/>
            <person name="Smanski M.J."/>
            <person name="Chevrette M.G."/>
            <person name="De Carvalho L.P.S."/>
            <person name="Shen B."/>
        </authorList>
    </citation>
    <scope>NUCLEOTIDE SEQUENCE [LARGE SCALE GENOMIC DNA]</scope>
    <source>
        <strain evidence="1 2">NPDC047833</strain>
    </source>
</reference>
<accession>A0ABV3M7P8</accession>
<name>A0ABV3M7P8_9ACTN</name>
<protein>
    <submittedName>
        <fullName evidence="1">Uncharacterized protein</fullName>
    </submittedName>
</protein>
<gene>
    <name evidence="1" type="ORF">AB0887_38145</name>
</gene>
<evidence type="ECO:0000313" key="2">
    <source>
        <dbReference type="Proteomes" id="UP001553843"/>
    </source>
</evidence>
<dbReference type="RefSeq" id="WP_350627252.1">
    <property type="nucleotide sequence ID" value="NZ_JBEYRS010000034.1"/>
</dbReference>
<proteinExistence type="predicted"/>
<comment type="caution">
    <text evidence="1">The sequence shown here is derived from an EMBL/GenBank/DDBJ whole genome shotgun (WGS) entry which is preliminary data.</text>
</comment>
<evidence type="ECO:0000313" key="1">
    <source>
        <dbReference type="EMBL" id="MEW2367730.1"/>
    </source>
</evidence>